<dbReference type="InterPro" id="IPR045058">
    <property type="entry name" value="GIMA/IAN/Toc"/>
</dbReference>
<dbReference type="STRING" id="84645.A0A498N7T8"/>
<dbReference type="PANTHER" id="PTHR10903">
    <property type="entry name" value="GTPASE, IMAP FAMILY MEMBER-RELATED"/>
    <property type="match status" value="1"/>
</dbReference>
<sequence>MLVGHQETQFRIVLLGKSGDGKSSTGNTLLGENVFITSNSANSDTSKCQTESGKDNKLIVTDTPGLFDTKRREEDVKKEILRCIIECAPGPHAFVIVLKLGRYTEQEQKIVEKILGLFGKEALKYSMAVFTRGDDLNENEHIEDFVKNNEDLKSFIGKCGGGCHVIDSKYWRNTQDEYRNNRVQVGKIISTIQTMVTNNGGYYTNEMLSKVQARIQEEEKLLKQQANTGKSGKEISAQAKENVFTYFLLELAKVGFETLLKWLIGKEKSKK</sequence>
<name>A0A498N7T8_LABRO</name>
<evidence type="ECO:0000313" key="6">
    <source>
        <dbReference type="Proteomes" id="UP000290572"/>
    </source>
</evidence>
<evidence type="ECO:0000259" key="4">
    <source>
        <dbReference type="PROSITE" id="PS51720"/>
    </source>
</evidence>
<organism evidence="5 6">
    <name type="scientific">Labeo rohita</name>
    <name type="common">Indian major carp</name>
    <name type="synonym">Cyprinus rohita</name>
    <dbReference type="NCBI Taxonomy" id="84645"/>
    <lineage>
        <taxon>Eukaryota</taxon>
        <taxon>Metazoa</taxon>
        <taxon>Chordata</taxon>
        <taxon>Craniata</taxon>
        <taxon>Vertebrata</taxon>
        <taxon>Euteleostomi</taxon>
        <taxon>Actinopterygii</taxon>
        <taxon>Neopterygii</taxon>
        <taxon>Teleostei</taxon>
        <taxon>Ostariophysi</taxon>
        <taxon>Cypriniformes</taxon>
        <taxon>Cyprinidae</taxon>
        <taxon>Labeoninae</taxon>
        <taxon>Labeonini</taxon>
        <taxon>Labeo</taxon>
    </lineage>
</organism>
<dbReference type="GO" id="GO:0005525">
    <property type="term" value="F:GTP binding"/>
    <property type="evidence" value="ECO:0007669"/>
    <property type="project" value="UniProtKB-KW"/>
</dbReference>
<feature type="domain" description="AIG1-type G" evidence="4">
    <location>
        <begin position="7"/>
        <end position="212"/>
    </location>
</feature>
<evidence type="ECO:0000313" key="5">
    <source>
        <dbReference type="EMBL" id="RXN30489.1"/>
    </source>
</evidence>
<dbReference type="InterPro" id="IPR027417">
    <property type="entry name" value="P-loop_NTPase"/>
</dbReference>
<dbReference type="CDD" id="cd01852">
    <property type="entry name" value="AIG1"/>
    <property type="match status" value="1"/>
</dbReference>
<dbReference type="PANTHER" id="PTHR10903:SF62">
    <property type="entry name" value="GTPASE IMAP FAMILY MEMBER 4-LIKE-RELATED"/>
    <property type="match status" value="1"/>
</dbReference>
<dbReference type="EMBL" id="QBIY01011576">
    <property type="protein sequence ID" value="RXN30489.1"/>
    <property type="molecule type" value="Genomic_DNA"/>
</dbReference>
<keyword evidence="2" id="KW-0547">Nucleotide-binding</keyword>
<dbReference type="PROSITE" id="PS51720">
    <property type="entry name" value="G_AIG1"/>
    <property type="match status" value="1"/>
</dbReference>
<evidence type="ECO:0000256" key="1">
    <source>
        <dbReference type="ARBA" id="ARBA00008535"/>
    </source>
</evidence>
<dbReference type="AlphaFoldDB" id="A0A498N7T8"/>
<dbReference type="Proteomes" id="UP000290572">
    <property type="component" value="Unassembled WGS sequence"/>
</dbReference>
<keyword evidence="6" id="KW-1185">Reference proteome</keyword>
<comment type="caution">
    <text evidence="5">The sequence shown here is derived from an EMBL/GenBank/DDBJ whole genome shotgun (WGS) entry which is preliminary data.</text>
</comment>
<reference evidence="5 6" key="1">
    <citation type="submission" date="2018-03" db="EMBL/GenBank/DDBJ databases">
        <title>Draft genome sequence of Rohu Carp (Labeo rohita).</title>
        <authorList>
            <person name="Das P."/>
            <person name="Kushwaha B."/>
            <person name="Joshi C.G."/>
            <person name="Kumar D."/>
            <person name="Nagpure N.S."/>
            <person name="Sahoo L."/>
            <person name="Das S.P."/>
            <person name="Bit A."/>
            <person name="Patnaik S."/>
            <person name="Meher P.K."/>
            <person name="Jayasankar P."/>
            <person name="Koringa P.G."/>
            <person name="Patel N.V."/>
            <person name="Hinsu A.T."/>
            <person name="Kumar R."/>
            <person name="Pandey M."/>
            <person name="Agarwal S."/>
            <person name="Srivastava S."/>
            <person name="Singh M."/>
            <person name="Iquebal M.A."/>
            <person name="Jaiswal S."/>
            <person name="Angadi U.B."/>
            <person name="Kumar N."/>
            <person name="Raza M."/>
            <person name="Shah T.M."/>
            <person name="Rai A."/>
            <person name="Jena J.K."/>
        </authorList>
    </citation>
    <scope>NUCLEOTIDE SEQUENCE [LARGE SCALE GENOMIC DNA]</scope>
    <source>
        <strain evidence="5">DASCIFA01</strain>
        <tissue evidence="5">Testis</tissue>
    </source>
</reference>
<evidence type="ECO:0000256" key="2">
    <source>
        <dbReference type="ARBA" id="ARBA00022741"/>
    </source>
</evidence>
<evidence type="ECO:0000256" key="3">
    <source>
        <dbReference type="ARBA" id="ARBA00023134"/>
    </source>
</evidence>
<protein>
    <submittedName>
        <fullName evidence="5">GTPase IMAP family member 7-like protein</fullName>
    </submittedName>
</protein>
<dbReference type="Gene3D" id="3.40.50.300">
    <property type="entry name" value="P-loop containing nucleotide triphosphate hydrolases"/>
    <property type="match status" value="1"/>
</dbReference>
<accession>A0A498N7T8</accession>
<gene>
    <name evidence="5" type="ORF">ROHU_017768</name>
</gene>
<proteinExistence type="inferred from homology"/>
<dbReference type="Pfam" id="PF04548">
    <property type="entry name" value="AIG1"/>
    <property type="match status" value="1"/>
</dbReference>
<keyword evidence="3" id="KW-0342">GTP-binding</keyword>
<comment type="similarity">
    <text evidence="1">Belongs to the TRAFAC class TrmE-Era-EngA-EngB-Septin-like GTPase superfamily. AIG1/Toc34/Toc159-like paraseptin GTPase family. IAN subfamily.</text>
</comment>
<dbReference type="FunFam" id="3.40.50.300:FF:000366">
    <property type="entry name" value="GTPase, IMAP family member 2"/>
    <property type="match status" value="1"/>
</dbReference>
<dbReference type="InterPro" id="IPR006703">
    <property type="entry name" value="G_AIG1"/>
</dbReference>
<dbReference type="SUPFAM" id="SSF52540">
    <property type="entry name" value="P-loop containing nucleoside triphosphate hydrolases"/>
    <property type="match status" value="1"/>
</dbReference>